<gene>
    <name evidence="1" type="ORF">RRG08_044340</name>
</gene>
<dbReference type="AlphaFoldDB" id="A0AAE1DUA1"/>
<dbReference type="EMBL" id="JAWDGP010002420">
    <property type="protein sequence ID" value="KAK3783331.1"/>
    <property type="molecule type" value="Genomic_DNA"/>
</dbReference>
<sequence>MPSTKMSGEMERADGILRPRLGLAFEALISILPKRQAAGTLRIKSCHFLLAEQLWSMGNSSDFIFTYHD</sequence>
<reference evidence="1" key="1">
    <citation type="journal article" date="2023" name="G3 (Bethesda)">
        <title>A reference genome for the long-term kleptoplast-retaining sea slug Elysia crispata morphotype clarki.</title>
        <authorList>
            <person name="Eastman K.E."/>
            <person name="Pendleton A.L."/>
            <person name="Shaikh M.A."/>
            <person name="Suttiyut T."/>
            <person name="Ogas R."/>
            <person name="Tomko P."/>
            <person name="Gavelis G."/>
            <person name="Widhalm J.R."/>
            <person name="Wisecaver J.H."/>
        </authorList>
    </citation>
    <scope>NUCLEOTIDE SEQUENCE</scope>
    <source>
        <strain evidence="1">ECLA1</strain>
    </source>
</reference>
<keyword evidence="2" id="KW-1185">Reference proteome</keyword>
<name>A0AAE1DUA1_9GAST</name>
<organism evidence="1 2">
    <name type="scientific">Elysia crispata</name>
    <name type="common">lettuce slug</name>
    <dbReference type="NCBI Taxonomy" id="231223"/>
    <lineage>
        <taxon>Eukaryota</taxon>
        <taxon>Metazoa</taxon>
        <taxon>Spiralia</taxon>
        <taxon>Lophotrochozoa</taxon>
        <taxon>Mollusca</taxon>
        <taxon>Gastropoda</taxon>
        <taxon>Heterobranchia</taxon>
        <taxon>Euthyneura</taxon>
        <taxon>Panpulmonata</taxon>
        <taxon>Sacoglossa</taxon>
        <taxon>Placobranchoidea</taxon>
        <taxon>Plakobranchidae</taxon>
        <taxon>Elysia</taxon>
    </lineage>
</organism>
<comment type="caution">
    <text evidence="1">The sequence shown here is derived from an EMBL/GenBank/DDBJ whole genome shotgun (WGS) entry which is preliminary data.</text>
</comment>
<accession>A0AAE1DUA1</accession>
<dbReference type="Proteomes" id="UP001283361">
    <property type="component" value="Unassembled WGS sequence"/>
</dbReference>
<evidence type="ECO:0000313" key="1">
    <source>
        <dbReference type="EMBL" id="KAK3783331.1"/>
    </source>
</evidence>
<evidence type="ECO:0000313" key="2">
    <source>
        <dbReference type="Proteomes" id="UP001283361"/>
    </source>
</evidence>
<protein>
    <submittedName>
        <fullName evidence="1">Uncharacterized protein</fullName>
    </submittedName>
</protein>
<proteinExistence type="predicted"/>